<protein>
    <submittedName>
        <fullName evidence="1">Uncharacterized protein</fullName>
    </submittedName>
</protein>
<name>A0ACC3C1V6_PYRYE</name>
<gene>
    <name evidence="1" type="ORF">I4F81_006687</name>
</gene>
<accession>A0ACC3C1V6</accession>
<dbReference type="Proteomes" id="UP000798662">
    <property type="component" value="Chromosome 2"/>
</dbReference>
<evidence type="ECO:0000313" key="1">
    <source>
        <dbReference type="EMBL" id="KAK1864137.1"/>
    </source>
</evidence>
<proteinExistence type="predicted"/>
<sequence length="390" mass="39848">MAPTAAARLSIVPPPGMSAGGAPPPRRGRRHPWGGIPLACCPQSPVGGGARLRGLLLTKATTGGDAGVHVHVKAGGSGSPVGGAPAAAVAPGLTPTGTFQVGLLAGAVAGTAVDVVLFPLDTFKTRVQAAGTAAVARAQLLRGLYAGIAPAVVASAPAAAAFFGTYDALKRVLADTIPDGHGRYAPVAHMLAAAGGDVASSTVRAPFEVVKQRLQAGMHASSGDAIRSVWRTSGFRGFYAGYGSLVLRELPFDALQFPLYEALKSRWAARRAASGHPDGGRLQTWQTSACGSAAGAVSAAVTTPLDVVKTRMMTQAAGTVPYKGVVDGLSRIAREEGVAALTAGLVPRVVWIALGGAIFFGGYEVTKAHLTPKVLRMEQRRREEGRAFKL</sequence>
<evidence type="ECO:0000313" key="2">
    <source>
        <dbReference type="Proteomes" id="UP000798662"/>
    </source>
</evidence>
<dbReference type="EMBL" id="CM020619">
    <property type="protein sequence ID" value="KAK1864137.1"/>
    <property type="molecule type" value="Genomic_DNA"/>
</dbReference>
<keyword evidence="2" id="KW-1185">Reference proteome</keyword>
<comment type="caution">
    <text evidence="1">The sequence shown here is derived from an EMBL/GenBank/DDBJ whole genome shotgun (WGS) entry which is preliminary data.</text>
</comment>
<organism evidence="1 2">
    <name type="scientific">Pyropia yezoensis</name>
    <name type="common">Susabi-nori</name>
    <name type="synonym">Porphyra yezoensis</name>
    <dbReference type="NCBI Taxonomy" id="2788"/>
    <lineage>
        <taxon>Eukaryota</taxon>
        <taxon>Rhodophyta</taxon>
        <taxon>Bangiophyceae</taxon>
        <taxon>Bangiales</taxon>
        <taxon>Bangiaceae</taxon>
        <taxon>Pyropia</taxon>
    </lineage>
</organism>
<reference evidence="1" key="1">
    <citation type="submission" date="2019-11" db="EMBL/GenBank/DDBJ databases">
        <title>Nori genome reveals adaptations in red seaweeds to the harsh intertidal environment.</title>
        <authorList>
            <person name="Wang D."/>
            <person name="Mao Y."/>
        </authorList>
    </citation>
    <scope>NUCLEOTIDE SEQUENCE</scope>
    <source>
        <tissue evidence="1">Gametophyte</tissue>
    </source>
</reference>